<dbReference type="AlphaFoldDB" id="S7W931"/>
<dbReference type="GO" id="GO:0042564">
    <property type="term" value="C:NLS-dependent protein nuclear import complex"/>
    <property type="evidence" value="ECO:0007669"/>
    <property type="project" value="EnsemblFungi"/>
</dbReference>
<dbReference type="STRING" id="1358809.S7W931"/>
<sequence length="336" mass="39899">MTRKLKRKTKKMKTNVNNKYNDIDILNEEYNGSIKNKYSNIEMLDEEYDNLMKNKNIIDNYDNIELLNKEYGNEEYLEMEPNYPSQGDFSFEGGLKKKKYKIPVNRKVRIYCDGVYDLFHYGHSRSLYQAKNLFPNVHLIVGVSSDKDTLRFKGKTVLSAKERVESVKHCKHVDEVFEDCPWILTPEFLLKNNIDYVCHDDLPYSSKGQGDIYAEIKKIGRFIPSMRTGGISTSGIITMIVKDYHEYVRRNLERGVTGKELNIGFMVEKKFIIQKRFKELIEVKLQNEFDEIKNEIKIVLKYWEKRKDQVIRNFIEKFNKERNIPLWKKLVNVLRN</sequence>
<evidence type="ECO:0000256" key="8">
    <source>
        <dbReference type="ARBA" id="ARBA00026101"/>
    </source>
</evidence>
<evidence type="ECO:0000256" key="6">
    <source>
        <dbReference type="ARBA" id="ARBA00023209"/>
    </source>
</evidence>
<keyword evidence="2" id="KW-0444">Lipid biosynthesis</keyword>
<dbReference type="InterPro" id="IPR045049">
    <property type="entry name" value="Pcy1-like"/>
</dbReference>
<dbReference type="OMA" id="FHYGHSR"/>
<keyword evidence="6" id="KW-0594">Phospholipid biosynthesis</keyword>
<dbReference type="EMBL" id="ATCN01000254">
    <property type="protein sequence ID" value="EPR79435.1"/>
    <property type="molecule type" value="Genomic_DNA"/>
</dbReference>
<proteinExistence type="inferred from homology"/>
<keyword evidence="5" id="KW-0443">Lipid metabolism</keyword>
<name>S7W931_SPRLO</name>
<feature type="domain" description="Cytidyltransferase-like" evidence="9">
    <location>
        <begin position="111"/>
        <end position="238"/>
    </location>
</feature>
<evidence type="ECO:0000313" key="11">
    <source>
        <dbReference type="Proteomes" id="UP000014978"/>
    </source>
</evidence>
<evidence type="ECO:0000259" key="9">
    <source>
        <dbReference type="Pfam" id="PF01467"/>
    </source>
</evidence>
<dbReference type="VEuPathDB" id="MicrosporidiaDB:SLOPH_206"/>
<dbReference type="GO" id="GO:0004105">
    <property type="term" value="F:choline-phosphate cytidylyltransferase activity"/>
    <property type="evidence" value="ECO:0007669"/>
    <property type="project" value="UniProtKB-EC"/>
</dbReference>
<dbReference type="CDD" id="cd02174">
    <property type="entry name" value="CCT"/>
    <property type="match status" value="1"/>
</dbReference>
<dbReference type="InParanoid" id="S7W931"/>
<dbReference type="HOGENOM" id="CLU_034585_1_2_1"/>
<dbReference type="OrthoDB" id="17102at2759"/>
<dbReference type="Pfam" id="PF01467">
    <property type="entry name" value="CTP_transf_like"/>
    <property type="match status" value="1"/>
</dbReference>
<protein>
    <recommendedName>
        <fullName evidence="8">choline-phosphate cytidylyltransferase</fullName>
        <ecNumber evidence="8">2.7.7.15</ecNumber>
    </recommendedName>
</protein>
<accession>S7W931</accession>
<reference evidence="11" key="1">
    <citation type="journal article" date="2013" name="PLoS Genet.">
        <title>The genome of Spraguea lophii and the basis of host-microsporidian interactions.</title>
        <authorList>
            <person name="Campbell S.E."/>
            <person name="Williams T.A."/>
            <person name="Yousuf A."/>
            <person name="Soanes D.M."/>
            <person name="Paszkiewicz K.H."/>
            <person name="Williams B.A.P."/>
        </authorList>
    </citation>
    <scope>NUCLEOTIDE SEQUENCE [LARGE SCALE GENOMIC DNA]</scope>
    <source>
        <strain evidence="11">42_110</strain>
    </source>
</reference>
<evidence type="ECO:0000256" key="1">
    <source>
        <dbReference type="ARBA" id="ARBA00010101"/>
    </source>
</evidence>
<evidence type="ECO:0000256" key="7">
    <source>
        <dbReference type="ARBA" id="ARBA00023264"/>
    </source>
</evidence>
<dbReference type="EC" id="2.7.7.15" evidence="8"/>
<evidence type="ECO:0000256" key="4">
    <source>
        <dbReference type="ARBA" id="ARBA00022695"/>
    </source>
</evidence>
<dbReference type="InterPro" id="IPR041723">
    <property type="entry name" value="CCT"/>
</dbReference>
<dbReference type="FunCoup" id="S7W931">
    <property type="interactions" value="83"/>
</dbReference>
<comment type="caution">
    <text evidence="10">The sequence shown here is derived from an EMBL/GenBank/DDBJ whole genome shotgun (WGS) entry which is preliminary data.</text>
</comment>
<dbReference type="GO" id="GO:0031210">
    <property type="term" value="F:phosphatidylcholine binding"/>
    <property type="evidence" value="ECO:0007669"/>
    <property type="project" value="TreeGrafter"/>
</dbReference>
<keyword evidence="4 10" id="KW-0548">Nucleotidyltransferase</keyword>
<keyword evidence="11" id="KW-1185">Reference proteome</keyword>
<keyword evidence="3 10" id="KW-0808">Transferase</keyword>
<dbReference type="NCBIfam" id="TIGR00125">
    <property type="entry name" value="cyt_tran_rel"/>
    <property type="match status" value="1"/>
</dbReference>
<keyword evidence="7" id="KW-1208">Phospholipid metabolism</keyword>
<organism evidence="10 11">
    <name type="scientific">Spraguea lophii (strain 42_110)</name>
    <name type="common">Microsporidian parasite</name>
    <dbReference type="NCBI Taxonomy" id="1358809"/>
    <lineage>
        <taxon>Eukaryota</taxon>
        <taxon>Fungi</taxon>
        <taxon>Fungi incertae sedis</taxon>
        <taxon>Microsporidia</taxon>
        <taxon>Spragueidae</taxon>
        <taxon>Spraguea</taxon>
    </lineage>
</organism>
<evidence type="ECO:0000256" key="2">
    <source>
        <dbReference type="ARBA" id="ARBA00022516"/>
    </source>
</evidence>
<evidence type="ECO:0000256" key="3">
    <source>
        <dbReference type="ARBA" id="ARBA00022679"/>
    </source>
</evidence>
<dbReference type="SUPFAM" id="SSF52374">
    <property type="entry name" value="Nucleotidylyl transferase"/>
    <property type="match status" value="1"/>
</dbReference>
<dbReference type="Proteomes" id="UP000014978">
    <property type="component" value="Unassembled WGS sequence"/>
</dbReference>
<dbReference type="Gene3D" id="3.40.50.620">
    <property type="entry name" value="HUPs"/>
    <property type="match status" value="1"/>
</dbReference>
<dbReference type="InterPro" id="IPR014729">
    <property type="entry name" value="Rossmann-like_a/b/a_fold"/>
</dbReference>
<evidence type="ECO:0000313" key="10">
    <source>
        <dbReference type="EMBL" id="EPR79435.1"/>
    </source>
</evidence>
<gene>
    <name evidence="10" type="ORF">SLOPH_206</name>
</gene>
<dbReference type="InterPro" id="IPR004821">
    <property type="entry name" value="Cyt_trans-like"/>
</dbReference>
<dbReference type="GO" id="GO:0005635">
    <property type="term" value="C:nuclear envelope"/>
    <property type="evidence" value="ECO:0007669"/>
    <property type="project" value="EnsemblFungi"/>
</dbReference>
<comment type="similarity">
    <text evidence="1">Belongs to the cytidylyltransferase family.</text>
</comment>
<evidence type="ECO:0000256" key="5">
    <source>
        <dbReference type="ARBA" id="ARBA00023098"/>
    </source>
</evidence>
<dbReference type="PANTHER" id="PTHR10739">
    <property type="entry name" value="CYTIDYLYLTRANSFERASE"/>
    <property type="match status" value="1"/>
</dbReference>
<dbReference type="PANTHER" id="PTHR10739:SF13">
    <property type="entry name" value="CHOLINE-PHOSPHATE CYTIDYLYLTRANSFERASE"/>
    <property type="match status" value="1"/>
</dbReference>